<dbReference type="EMBL" id="FNEB01000007">
    <property type="protein sequence ID" value="SDJ02239.1"/>
    <property type="molecule type" value="Genomic_DNA"/>
</dbReference>
<organism evidence="3 4">
    <name type="scientific">Lutimaribacter saemankumensis</name>
    <dbReference type="NCBI Taxonomy" id="490829"/>
    <lineage>
        <taxon>Bacteria</taxon>
        <taxon>Pseudomonadati</taxon>
        <taxon>Pseudomonadota</taxon>
        <taxon>Alphaproteobacteria</taxon>
        <taxon>Rhodobacterales</taxon>
        <taxon>Roseobacteraceae</taxon>
        <taxon>Lutimaribacter</taxon>
    </lineage>
</organism>
<dbReference type="OrthoDB" id="7876829at2"/>
<dbReference type="STRING" id="490829.SAMN05421850_107202"/>
<dbReference type="Proteomes" id="UP000199340">
    <property type="component" value="Unassembled WGS sequence"/>
</dbReference>
<evidence type="ECO:0000256" key="1">
    <source>
        <dbReference type="SAM" id="MobiDB-lite"/>
    </source>
</evidence>
<dbReference type="RefSeq" id="WP_139170530.1">
    <property type="nucleotide sequence ID" value="NZ_FNEB01000007.1"/>
</dbReference>
<gene>
    <name evidence="3" type="ORF">SAMN05421850_107202</name>
</gene>
<feature type="compositionally biased region" description="Basic residues" evidence="1">
    <location>
        <begin position="55"/>
        <end position="74"/>
    </location>
</feature>
<sequence>MSRRFIATILAGAIAVTGFTSAPARADGSDLAKAIAGIAALAIIAKAIDDDRKEKPRNHAPAKVHPGKPKHKTYGYHDRAPRPLPQRVARKQLPGNCMVRVETRRGVQNAFSQRCLQNNYRHANRLPQSCQMPSRGRGPHRTFYDARCLRSYGYSLARW</sequence>
<proteinExistence type="predicted"/>
<feature type="region of interest" description="Disordered" evidence="1">
    <location>
        <begin position="52"/>
        <end position="81"/>
    </location>
</feature>
<keyword evidence="4" id="KW-1185">Reference proteome</keyword>
<feature type="signal peptide" evidence="2">
    <location>
        <begin position="1"/>
        <end position="26"/>
    </location>
</feature>
<dbReference type="AlphaFoldDB" id="A0A1G8QBQ8"/>
<evidence type="ECO:0000313" key="4">
    <source>
        <dbReference type="Proteomes" id="UP000199340"/>
    </source>
</evidence>
<name>A0A1G8QBQ8_9RHOB</name>
<keyword evidence="2" id="KW-0732">Signal</keyword>
<feature type="chain" id="PRO_5011632429" evidence="2">
    <location>
        <begin position="27"/>
        <end position="159"/>
    </location>
</feature>
<evidence type="ECO:0000313" key="3">
    <source>
        <dbReference type="EMBL" id="SDJ02239.1"/>
    </source>
</evidence>
<evidence type="ECO:0000256" key="2">
    <source>
        <dbReference type="SAM" id="SignalP"/>
    </source>
</evidence>
<reference evidence="3 4" key="1">
    <citation type="submission" date="2016-10" db="EMBL/GenBank/DDBJ databases">
        <authorList>
            <person name="de Groot N.N."/>
        </authorList>
    </citation>
    <scope>NUCLEOTIDE SEQUENCE [LARGE SCALE GENOMIC DNA]</scope>
    <source>
        <strain evidence="3 4">DSM 28010</strain>
    </source>
</reference>
<protein>
    <submittedName>
        <fullName evidence="3">Uncharacterized protein</fullName>
    </submittedName>
</protein>
<accession>A0A1G8QBQ8</accession>